<gene>
    <name evidence="7" type="ORF">CJD38_08995</name>
</gene>
<evidence type="ECO:0000256" key="1">
    <source>
        <dbReference type="ARBA" id="ARBA00001947"/>
    </source>
</evidence>
<keyword evidence="8" id="KW-1185">Reference proteome</keyword>
<comment type="cofactor">
    <cofactor evidence="1">
        <name>Zn(2+)</name>
        <dbReference type="ChEBI" id="CHEBI:29105"/>
    </cofactor>
</comment>
<dbReference type="InterPro" id="IPR014436">
    <property type="entry name" value="Extradiol_dOase_DODA"/>
</dbReference>
<keyword evidence="7" id="KW-0223">Dioxygenase</keyword>
<dbReference type="AlphaFoldDB" id="A0A2T5MFU7"/>
<evidence type="ECO:0000313" key="7">
    <source>
        <dbReference type="EMBL" id="PTU31465.1"/>
    </source>
</evidence>
<evidence type="ECO:0000256" key="4">
    <source>
        <dbReference type="ARBA" id="ARBA00022833"/>
    </source>
</evidence>
<dbReference type="GO" id="GO:0008270">
    <property type="term" value="F:zinc ion binding"/>
    <property type="evidence" value="ECO:0007669"/>
    <property type="project" value="InterPro"/>
</dbReference>
<keyword evidence="3" id="KW-0479">Metal-binding</keyword>
<dbReference type="PIRSF" id="PIRSF006157">
    <property type="entry name" value="Doxgns_DODA"/>
    <property type="match status" value="1"/>
</dbReference>
<dbReference type="GO" id="GO:0016702">
    <property type="term" value="F:oxidoreductase activity, acting on single donors with incorporation of molecular oxygen, incorporation of two atoms of oxygen"/>
    <property type="evidence" value="ECO:0007669"/>
    <property type="project" value="UniProtKB-ARBA"/>
</dbReference>
<evidence type="ECO:0000259" key="6">
    <source>
        <dbReference type="Pfam" id="PF02900"/>
    </source>
</evidence>
<dbReference type="PANTHER" id="PTHR30096:SF0">
    <property type="entry name" value="4,5-DOPA DIOXYGENASE EXTRADIOL-LIKE PROTEIN"/>
    <property type="match status" value="1"/>
</dbReference>
<evidence type="ECO:0000256" key="3">
    <source>
        <dbReference type="ARBA" id="ARBA00022723"/>
    </source>
</evidence>
<sequence>MVRVNTLQPRALFISHGAPTLALDKISAHQFLIELGQRLPKPRAVVVISPHWSAPIFAIKQDERYRAWHDFGGFPDELYQIQYSPQGNASLAARIFEHLQKAQIATRMVSDPRLDHGVWVPLMLMYPDADVPVVNVACLGRDPQVHYELGRALRDAVDDDVLIIGSGSAVHNLHELAAPGTPPASWATRFDDWLNARIEAGDHEALLDYRAQAPDAARAHPTEDHLMPFYVALGAGGGKGQALHRSFSYGNLSMACYGFPAAS</sequence>
<protein>
    <submittedName>
        <fullName evidence="7">Dioxygenase</fullName>
    </submittedName>
</protein>
<dbReference type="EMBL" id="QANS01000003">
    <property type="protein sequence ID" value="PTU31465.1"/>
    <property type="molecule type" value="Genomic_DNA"/>
</dbReference>
<evidence type="ECO:0000313" key="8">
    <source>
        <dbReference type="Proteomes" id="UP000244248"/>
    </source>
</evidence>
<dbReference type="PANTHER" id="PTHR30096">
    <property type="entry name" value="4,5-DOPA DIOXYGENASE EXTRADIOL-LIKE PROTEIN"/>
    <property type="match status" value="1"/>
</dbReference>
<dbReference type="Proteomes" id="UP000244248">
    <property type="component" value="Unassembled WGS sequence"/>
</dbReference>
<keyword evidence="4" id="KW-0862">Zinc</keyword>
<feature type="domain" description="Extradiol ring-cleavage dioxygenase class III enzyme subunit B" evidence="6">
    <location>
        <begin position="12"/>
        <end position="259"/>
    </location>
</feature>
<dbReference type="InterPro" id="IPR004183">
    <property type="entry name" value="Xdiol_dOase_suB"/>
</dbReference>
<organism evidence="7 8">
    <name type="scientific">Stenotrophobium rhamnosiphilum</name>
    <dbReference type="NCBI Taxonomy" id="2029166"/>
    <lineage>
        <taxon>Bacteria</taxon>
        <taxon>Pseudomonadati</taxon>
        <taxon>Pseudomonadota</taxon>
        <taxon>Gammaproteobacteria</taxon>
        <taxon>Nevskiales</taxon>
        <taxon>Nevskiaceae</taxon>
        <taxon>Stenotrophobium</taxon>
    </lineage>
</organism>
<dbReference type="SUPFAM" id="SSF53213">
    <property type="entry name" value="LigB-like"/>
    <property type="match status" value="1"/>
</dbReference>
<dbReference type="Gene3D" id="3.40.830.10">
    <property type="entry name" value="LigB-like"/>
    <property type="match status" value="1"/>
</dbReference>
<keyword evidence="5" id="KW-0560">Oxidoreductase</keyword>
<comment type="similarity">
    <text evidence="2">Belongs to the DODA-type extradiol aromatic ring-opening dioxygenase family.</text>
</comment>
<accession>A0A2T5MFU7</accession>
<evidence type="ECO:0000256" key="2">
    <source>
        <dbReference type="ARBA" id="ARBA00007581"/>
    </source>
</evidence>
<dbReference type="CDD" id="cd07363">
    <property type="entry name" value="45_DOPA_Dioxygenase"/>
    <property type="match status" value="1"/>
</dbReference>
<dbReference type="Pfam" id="PF02900">
    <property type="entry name" value="LigB"/>
    <property type="match status" value="1"/>
</dbReference>
<dbReference type="GO" id="GO:0008198">
    <property type="term" value="F:ferrous iron binding"/>
    <property type="evidence" value="ECO:0007669"/>
    <property type="project" value="InterPro"/>
</dbReference>
<comment type="caution">
    <text evidence="7">The sequence shown here is derived from an EMBL/GenBank/DDBJ whole genome shotgun (WGS) entry which is preliminary data.</text>
</comment>
<evidence type="ECO:0000256" key="5">
    <source>
        <dbReference type="ARBA" id="ARBA00023002"/>
    </source>
</evidence>
<reference evidence="7 8" key="1">
    <citation type="submission" date="2018-04" db="EMBL/GenBank/DDBJ databases">
        <title>Novel species isolated from glacier.</title>
        <authorList>
            <person name="Liu Q."/>
            <person name="Xin Y.-H."/>
        </authorList>
    </citation>
    <scope>NUCLEOTIDE SEQUENCE [LARGE SCALE GENOMIC DNA]</scope>
    <source>
        <strain evidence="7 8">GT1R17</strain>
    </source>
</reference>
<proteinExistence type="inferred from homology"/>
<name>A0A2T5MFU7_9GAMM</name>